<dbReference type="Pfam" id="PF01546">
    <property type="entry name" value="Peptidase_M20"/>
    <property type="match status" value="1"/>
</dbReference>
<dbReference type="SUPFAM" id="SSF55031">
    <property type="entry name" value="Bacterial exopeptidase dimerisation domain"/>
    <property type="match status" value="1"/>
</dbReference>
<evidence type="ECO:0000256" key="1">
    <source>
        <dbReference type="ARBA" id="ARBA00006247"/>
    </source>
</evidence>
<reference evidence="5 6" key="1">
    <citation type="journal article" date="2013" name="PLoS ONE">
        <title>Genomic and secretomic analyses reveal unique features of the lignocellulolytic enzyme system of Penicillium decumbens.</title>
        <authorList>
            <person name="Liu G."/>
            <person name="Zhang L."/>
            <person name="Wei X."/>
            <person name="Zou G."/>
            <person name="Qin Y."/>
            <person name="Ma L."/>
            <person name="Li J."/>
            <person name="Zheng H."/>
            <person name="Wang S."/>
            <person name="Wang C."/>
            <person name="Xun L."/>
            <person name="Zhao G.-P."/>
            <person name="Zhou Z."/>
            <person name="Qu Y."/>
        </authorList>
    </citation>
    <scope>NUCLEOTIDE SEQUENCE [LARGE SCALE GENOMIC DNA]</scope>
    <source>
        <strain evidence="6">114-2 / CGMCC 5302</strain>
    </source>
</reference>
<dbReference type="STRING" id="933388.S8AP17"/>
<dbReference type="NCBIfam" id="TIGR01879">
    <property type="entry name" value="hydantase"/>
    <property type="match status" value="1"/>
</dbReference>
<dbReference type="GO" id="GO:0016813">
    <property type="term" value="F:hydrolase activity, acting on carbon-nitrogen (but not peptide) bonds, in linear amidines"/>
    <property type="evidence" value="ECO:0007669"/>
    <property type="project" value="InterPro"/>
</dbReference>
<dbReference type="OrthoDB" id="4676at2759"/>
<name>S8AP17_PENO1</name>
<dbReference type="InterPro" id="IPR010158">
    <property type="entry name" value="Amidase_Cbmase"/>
</dbReference>
<dbReference type="Proteomes" id="UP000019376">
    <property type="component" value="Unassembled WGS sequence"/>
</dbReference>
<dbReference type="Gene3D" id="3.30.70.360">
    <property type="match status" value="1"/>
</dbReference>
<dbReference type="InterPro" id="IPR011650">
    <property type="entry name" value="Peptidase_M20_dimer"/>
</dbReference>
<dbReference type="PANTHER" id="PTHR32494:SF5">
    <property type="entry name" value="ALLANTOATE AMIDOHYDROLASE"/>
    <property type="match status" value="1"/>
</dbReference>
<dbReference type="eggNOG" id="ENOG502QPR4">
    <property type="taxonomic scope" value="Eukaryota"/>
</dbReference>
<evidence type="ECO:0000256" key="3">
    <source>
        <dbReference type="SAM" id="MobiDB-lite"/>
    </source>
</evidence>
<keyword evidence="6" id="KW-1185">Reference proteome</keyword>
<evidence type="ECO:0000256" key="2">
    <source>
        <dbReference type="ARBA" id="ARBA00022801"/>
    </source>
</evidence>
<dbReference type="AlphaFoldDB" id="S8AP17"/>
<dbReference type="PhylomeDB" id="S8AP17"/>
<organism evidence="5 6">
    <name type="scientific">Penicillium oxalicum (strain 114-2 / CGMCC 5302)</name>
    <name type="common">Penicillium decumbens</name>
    <dbReference type="NCBI Taxonomy" id="933388"/>
    <lineage>
        <taxon>Eukaryota</taxon>
        <taxon>Fungi</taxon>
        <taxon>Dikarya</taxon>
        <taxon>Ascomycota</taxon>
        <taxon>Pezizomycotina</taxon>
        <taxon>Eurotiomycetes</taxon>
        <taxon>Eurotiomycetidae</taxon>
        <taxon>Eurotiales</taxon>
        <taxon>Aspergillaceae</taxon>
        <taxon>Penicillium</taxon>
    </lineage>
</organism>
<sequence length="501" mass="55140">MPGHAVHQKGHYIDPIDSNGSGHLAPQKNIGLLPVKRKPVEPRNPDGFDGYPALSNYSKSQKKDEECDLGSSISVARLWNDIMETAKFGQMADCPEGMYRIALSKEDQMVRDWFKNEAQSLGCEVRVDQVGNIFAVLPGACRDIPPIGIGSHLDTQPAGGRFDGILGVLSGLEILRTIKDSGRQMYADVAVINWTNEEGAGYQSGCTGSAVWSGHVTKETALNMLRADRQGTFGSDLLAIDYQGSVPASHVHNGLSAHFELHIEQGKRLEAKRQTVGVVTNIQGIRWYKVDVRGRRAHAGSTPMKDRVDALVAASEMVCFLNRIAREYDMFATVGVLEVEKASSNIVADNVRFTVDLRHRSEDLLCRVESELKARMKELTRTYGPALQFDMHQVWHSPAAEFDQSIVEIVRRAAITTVGESQVMPKMISFAGHDSALVHLTGIPTAMIFVPSHEGVSHAPEEFTEREHCGAGAAALYRAVCLYDDRLRASSQKHKVEPEAR</sequence>
<feature type="domain" description="Peptidase M20 dimerisation" evidence="4">
    <location>
        <begin position="283"/>
        <end position="381"/>
    </location>
</feature>
<dbReference type="SUPFAM" id="SSF53187">
    <property type="entry name" value="Zn-dependent exopeptidases"/>
    <property type="match status" value="1"/>
</dbReference>
<dbReference type="PANTHER" id="PTHR32494">
    <property type="entry name" value="ALLANTOATE DEIMINASE-RELATED"/>
    <property type="match status" value="1"/>
</dbReference>
<dbReference type="Gene3D" id="3.40.630.10">
    <property type="entry name" value="Zn peptidases"/>
    <property type="match status" value="1"/>
</dbReference>
<evidence type="ECO:0000313" key="5">
    <source>
        <dbReference type="EMBL" id="EPS27668.1"/>
    </source>
</evidence>
<dbReference type="InterPro" id="IPR036264">
    <property type="entry name" value="Bact_exopeptidase_dim_dom"/>
</dbReference>
<keyword evidence="2" id="KW-0378">Hydrolase</keyword>
<dbReference type="HOGENOM" id="CLU_024588_2_0_1"/>
<proteinExistence type="inferred from homology"/>
<dbReference type="Pfam" id="PF07687">
    <property type="entry name" value="M20_dimer"/>
    <property type="match status" value="1"/>
</dbReference>
<dbReference type="CDD" id="cd03884">
    <property type="entry name" value="M20_bAS"/>
    <property type="match status" value="1"/>
</dbReference>
<comment type="similarity">
    <text evidence="1">Belongs to the peptidase M20A family.</text>
</comment>
<dbReference type="InterPro" id="IPR002933">
    <property type="entry name" value="Peptidase_M20"/>
</dbReference>
<dbReference type="EMBL" id="KB644410">
    <property type="protein sequence ID" value="EPS27668.1"/>
    <property type="molecule type" value="Genomic_DNA"/>
</dbReference>
<gene>
    <name evidence="5" type="ORF">PDE_02612</name>
</gene>
<feature type="compositionally biased region" description="Basic residues" evidence="3">
    <location>
        <begin position="1"/>
        <end position="10"/>
    </location>
</feature>
<protein>
    <recommendedName>
        <fullName evidence="4">Peptidase M20 dimerisation domain-containing protein</fullName>
    </recommendedName>
</protein>
<accession>S8AP17</accession>
<feature type="region of interest" description="Disordered" evidence="3">
    <location>
        <begin position="1"/>
        <end position="52"/>
    </location>
</feature>
<evidence type="ECO:0000259" key="4">
    <source>
        <dbReference type="Pfam" id="PF07687"/>
    </source>
</evidence>
<evidence type="ECO:0000313" key="6">
    <source>
        <dbReference type="Proteomes" id="UP000019376"/>
    </source>
</evidence>